<evidence type="ECO:0000256" key="1">
    <source>
        <dbReference type="ARBA" id="ARBA00022679"/>
    </source>
</evidence>
<gene>
    <name evidence="3" type="ORF">OFUS_LOCUS212</name>
</gene>
<dbReference type="Proteomes" id="UP000749559">
    <property type="component" value="Unassembled WGS sequence"/>
</dbReference>
<dbReference type="InterPro" id="IPR000863">
    <property type="entry name" value="Sulfotransferase_dom"/>
</dbReference>
<accession>A0A8J1URX4</accession>
<reference evidence="3" key="1">
    <citation type="submission" date="2022-03" db="EMBL/GenBank/DDBJ databases">
        <authorList>
            <person name="Martin C."/>
        </authorList>
    </citation>
    <scope>NUCLEOTIDE SEQUENCE</scope>
</reference>
<evidence type="ECO:0000256" key="2">
    <source>
        <dbReference type="ARBA" id="ARBA00023180"/>
    </source>
</evidence>
<keyword evidence="2" id="KW-0325">Glycoprotein</keyword>
<dbReference type="PANTHER" id="PTHR10605:SF65">
    <property type="entry name" value="GH20068P"/>
    <property type="match status" value="1"/>
</dbReference>
<evidence type="ECO:0000313" key="3">
    <source>
        <dbReference type="EMBL" id="CAH1772448.1"/>
    </source>
</evidence>
<comment type="caution">
    <text evidence="3">The sequence shown here is derived from an EMBL/GenBank/DDBJ whole genome shotgun (WGS) entry which is preliminary data.</text>
</comment>
<proteinExistence type="predicted"/>
<dbReference type="InterPro" id="IPR037359">
    <property type="entry name" value="NST/OST"/>
</dbReference>
<keyword evidence="1" id="KW-0808">Transferase</keyword>
<dbReference type="GO" id="GO:0008467">
    <property type="term" value="F:[heparan sulfate]-glucosamine 3-sulfotransferase activity"/>
    <property type="evidence" value="ECO:0007669"/>
    <property type="project" value="TreeGrafter"/>
</dbReference>
<dbReference type="Pfam" id="PF00685">
    <property type="entry name" value="Sulfotransfer_1"/>
    <property type="match status" value="1"/>
</dbReference>
<keyword evidence="4" id="KW-1185">Reference proteome</keyword>
<dbReference type="InterPro" id="IPR027417">
    <property type="entry name" value="P-loop_NTPase"/>
</dbReference>
<dbReference type="Gene3D" id="3.40.50.300">
    <property type="entry name" value="P-loop containing nucleotide triphosphate hydrolases"/>
    <property type="match status" value="1"/>
</dbReference>
<evidence type="ECO:0000313" key="4">
    <source>
        <dbReference type="Proteomes" id="UP000749559"/>
    </source>
</evidence>
<dbReference type="SUPFAM" id="SSF52540">
    <property type="entry name" value="P-loop containing nucleoside triphosphate hydrolases"/>
    <property type="match status" value="1"/>
</dbReference>
<dbReference type="EMBL" id="CAIIXF020000001">
    <property type="protein sequence ID" value="CAH1772448.1"/>
    <property type="molecule type" value="Genomic_DNA"/>
</dbReference>
<dbReference type="OrthoDB" id="411451at2759"/>
<name>A0A8J1URX4_OWEFU</name>
<organism evidence="3 4">
    <name type="scientific">Owenia fusiformis</name>
    <name type="common">Polychaete worm</name>
    <dbReference type="NCBI Taxonomy" id="6347"/>
    <lineage>
        <taxon>Eukaryota</taxon>
        <taxon>Metazoa</taxon>
        <taxon>Spiralia</taxon>
        <taxon>Lophotrochozoa</taxon>
        <taxon>Annelida</taxon>
        <taxon>Polychaeta</taxon>
        <taxon>Sedentaria</taxon>
        <taxon>Canalipalpata</taxon>
        <taxon>Sabellida</taxon>
        <taxon>Oweniida</taxon>
        <taxon>Oweniidae</taxon>
        <taxon>Owenia</taxon>
    </lineage>
</organism>
<protein>
    <submittedName>
        <fullName evidence="3">Uncharacterized protein</fullName>
    </submittedName>
</protein>
<dbReference type="PANTHER" id="PTHR10605">
    <property type="entry name" value="HEPARAN SULFATE SULFOTRANSFERASE"/>
    <property type="match status" value="1"/>
</dbReference>
<dbReference type="AlphaFoldDB" id="A0A8J1URX4"/>
<sequence>MEENKNQDNKNGFKMSRIEPRVSICICISLLFLCGFIFMTYQNQTFQNSFENLNENGQYFDLKPLMKPMNKEQSKTLIGLSVKQKKPVVNQEKSNKPQKHQNIATNEYLTKRPKYMEGDVPVGKVEKLPGVILIGIQKCGTAALKSYLRIHPSMISGKKHETHFFDRQINHNQPFEEEMKIYMEEFPKVLPNKTVFEKTPAYFDLADPYDLYRMNSTLKLILLVCDPVRRVISAYMHNKAHGRYAKDKSYEDYIFDKDGRVNTTAQVIIRSRYDKSLERYLKYFPINQFLIIDNKFLLNQPTLAMQDIEKFLGLNKFYTKETFYFNETIGFHCINPSIQPVNGGCMKGNKHRVHPNVSEENVLKLQQFFQPINDKFMKLAGTSMPSLKYFK</sequence>